<dbReference type="RefSeq" id="XP_025468750.1">
    <property type="nucleotide sequence ID" value="XM_025617132.1"/>
</dbReference>
<dbReference type="PANTHER" id="PTHR36167">
    <property type="entry name" value="C2H2 FINGER DOMAIN TRANSCRIPTION FACTOR (EUROFUNG)-RELATED"/>
    <property type="match status" value="1"/>
</dbReference>
<dbReference type="OrthoDB" id="4506358at2759"/>
<feature type="region of interest" description="Disordered" evidence="1">
    <location>
        <begin position="197"/>
        <end position="327"/>
    </location>
</feature>
<comment type="caution">
    <text evidence="2">The sequence shown here is derived from an EMBL/GenBank/DDBJ whole genome shotgun (WGS) entry which is preliminary data.</text>
</comment>
<evidence type="ECO:0008006" key="4">
    <source>
        <dbReference type="Google" id="ProtNLM"/>
    </source>
</evidence>
<dbReference type="STRING" id="1450535.A0A317WYG2"/>
<evidence type="ECO:0000313" key="2">
    <source>
        <dbReference type="EMBL" id="PWY90372.1"/>
    </source>
</evidence>
<gene>
    <name evidence="2" type="ORF">BO94DRAFT_623167</name>
</gene>
<dbReference type="InterPro" id="IPR039327">
    <property type="entry name" value="CON7-like"/>
</dbReference>
<dbReference type="GO" id="GO:0006355">
    <property type="term" value="P:regulation of DNA-templated transcription"/>
    <property type="evidence" value="ECO:0007669"/>
    <property type="project" value="InterPro"/>
</dbReference>
<dbReference type="GeneID" id="37119275"/>
<evidence type="ECO:0000313" key="3">
    <source>
        <dbReference type="Proteomes" id="UP000246702"/>
    </source>
</evidence>
<sequence>MAELIGLISSIIGIAGAGLTLAQKLHDYGDGVSGSSRRAQQIASYVRTTAICIEEVGSVLEEERVSDRVIVSRNALDTVRDIVGQCDGLFEQIEAALRSTGSGNGMGRLLFPFRESRVVLMQSDLERLKTTLQLLMQVVVYARVRAVQSEYQPRQRQLVEELIALRRQAMDTYERSRKEDERVEAMEDASIFTAALPGAATGPSASDNVAREIPPTAKGDDNLENPKSNPTVDHPPQTQDSSPDTSNMEITTIQPPDPNPTDSSNQPMSTSTARTQDTVEPVPPTHIPLHPIPRPQPTTPPAIPNTPPTHPNPTKPSTTSYPHSTNP</sequence>
<protein>
    <recommendedName>
        <fullName evidence="4">Fungal N-terminal domain-containing protein</fullName>
    </recommendedName>
</protein>
<reference evidence="2 3" key="1">
    <citation type="submission" date="2016-12" db="EMBL/GenBank/DDBJ databases">
        <title>The genomes of Aspergillus section Nigri reveals drivers in fungal speciation.</title>
        <authorList>
            <consortium name="DOE Joint Genome Institute"/>
            <person name="Vesth T.C."/>
            <person name="Nybo J."/>
            <person name="Theobald S."/>
            <person name="Brandl J."/>
            <person name="Frisvad J.C."/>
            <person name="Nielsen K.F."/>
            <person name="Lyhne E.K."/>
            <person name="Kogle M.E."/>
            <person name="Kuo A."/>
            <person name="Riley R."/>
            <person name="Clum A."/>
            <person name="Nolan M."/>
            <person name="Lipzen A."/>
            <person name="Salamov A."/>
            <person name="Henrissat B."/>
            <person name="Wiebenga A."/>
            <person name="De Vries R.P."/>
            <person name="Grigoriev I.V."/>
            <person name="Mortensen U.H."/>
            <person name="Andersen M.R."/>
            <person name="Baker S.E."/>
        </authorList>
    </citation>
    <scope>NUCLEOTIDE SEQUENCE [LARGE SCALE GENOMIC DNA]</scope>
    <source>
        <strain evidence="2 3">CBS 115572</strain>
    </source>
</reference>
<feature type="compositionally biased region" description="Polar residues" evidence="1">
    <location>
        <begin position="225"/>
        <end position="278"/>
    </location>
</feature>
<dbReference type="Proteomes" id="UP000246702">
    <property type="component" value="Unassembled WGS sequence"/>
</dbReference>
<name>A0A317WYG2_9EURO</name>
<feature type="compositionally biased region" description="Pro residues" evidence="1">
    <location>
        <begin position="281"/>
        <end position="314"/>
    </location>
</feature>
<dbReference type="PANTHER" id="PTHR36167:SF4">
    <property type="entry name" value="FUNGAL N-TERMINAL DOMAIN-CONTAINING PROTEIN"/>
    <property type="match status" value="1"/>
</dbReference>
<dbReference type="EMBL" id="MSFK01000010">
    <property type="protein sequence ID" value="PWY90372.1"/>
    <property type="molecule type" value="Genomic_DNA"/>
</dbReference>
<accession>A0A317WYG2</accession>
<evidence type="ECO:0000256" key="1">
    <source>
        <dbReference type="SAM" id="MobiDB-lite"/>
    </source>
</evidence>
<organism evidence="2 3">
    <name type="scientific">Aspergillus sclerotioniger CBS 115572</name>
    <dbReference type="NCBI Taxonomy" id="1450535"/>
    <lineage>
        <taxon>Eukaryota</taxon>
        <taxon>Fungi</taxon>
        <taxon>Dikarya</taxon>
        <taxon>Ascomycota</taxon>
        <taxon>Pezizomycotina</taxon>
        <taxon>Eurotiomycetes</taxon>
        <taxon>Eurotiomycetidae</taxon>
        <taxon>Eurotiales</taxon>
        <taxon>Aspergillaceae</taxon>
        <taxon>Aspergillus</taxon>
        <taxon>Aspergillus subgen. Circumdati</taxon>
    </lineage>
</organism>
<keyword evidence="3" id="KW-1185">Reference proteome</keyword>
<proteinExistence type="predicted"/>
<dbReference type="AlphaFoldDB" id="A0A317WYG2"/>